<protein>
    <recommendedName>
        <fullName evidence="3">PqqD family protein</fullName>
    </recommendedName>
</protein>
<dbReference type="Proteomes" id="UP000266934">
    <property type="component" value="Chromosome"/>
</dbReference>
<sequence>MAARQQIKPSLLITEKDDQLFALDTESGRVHEFNVTAKMILQLFLEPRDEDEAAAAFARAFDIPHAQALEDVRTMLAQFRANDLLLPDSEAACRAST</sequence>
<dbReference type="InterPro" id="IPR008792">
    <property type="entry name" value="PQQD"/>
</dbReference>
<gene>
    <name evidence="1" type="ORF">BLTE_21630</name>
</gene>
<accession>A0A348G1P5</accession>
<keyword evidence="2" id="KW-1185">Reference proteome</keyword>
<proteinExistence type="predicted"/>
<organism evidence="1 2">
    <name type="scientific">Blastochloris tepida</name>
    <dbReference type="NCBI Taxonomy" id="2233851"/>
    <lineage>
        <taxon>Bacteria</taxon>
        <taxon>Pseudomonadati</taxon>
        <taxon>Pseudomonadota</taxon>
        <taxon>Alphaproteobacteria</taxon>
        <taxon>Hyphomicrobiales</taxon>
        <taxon>Blastochloridaceae</taxon>
        <taxon>Blastochloris</taxon>
    </lineage>
</organism>
<dbReference type="InterPro" id="IPR041881">
    <property type="entry name" value="PqqD_sf"/>
</dbReference>
<name>A0A348G1P5_9HYPH</name>
<dbReference type="EMBL" id="AP018907">
    <property type="protein sequence ID" value="BBF93478.1"/>
    <property type="molecule type" value="Genomic_DNA"/>
</dbReference>
<reference evidence="1 2" key="1">
    <citation type="submission" date="2018-08" db="EMBL/GenBank/DDBJ databases">
        <title>Complete genome sequencing of Blastochloris tepida GI.</title>
        <authorList>
            <person name="Tsukatani Y."/>
            <person name="Mori H."/>
        </authorList>
    </citation>
    <scope>NUCLEOTIDE SEQUENCE [LARGE SCALE GENOMIC DNA]</scope>
    <source>
        <strain evidence="1 2">GI</strain>
    </source>
</reference>
<evidence type="ECO:0008006" key="3">
    <source>
        <dbReference type="Google" id="ProtNLM"/>
    </source>
</evidence>
<dbReference type="Gene3D" id="1.10.10.1150">
    <property type="entry name" value="Coenzyme PQQ synthesis protein D (PqqD)"/>
    <property type="match status" value="1"/>
</dbReference>
<dbReference type="AlphaFoldDB" id="A0A348G1P5"/>
<evidence type="ECO:0000313" key="1">
    <source>
        <dbReference type="EMBL" id="BBF93478.1"/>
    </source>
</evidence>
<dbReference type="RefSeq" id="WP_126400316.1">
    <property type="nucleotide sequence ID" value="NZ_AP018907.1"/>
</dbReference>
<dbReference type="OrthoDB" id="9844220at2"/>
<evidence type="ECO:0000313" key="2">
    <source>
        <dbReference type="Proteomes" id="UP000266934"/>
    </source>
</evidence>
<dbReference type="Pfam" id="PF05402">
    <property type="entry name" value="PqqD"/>
    <property type="match status" value="1"/>
</dbReference>
<dbReference type="KEGG" id="blag:BLTE_21630"/>